<reference evidence="12 13" key="1">
    <citation type="submission" date="2017-02" db="EMBL/GenBank/DDBJ databases">
        <title>Draft genome sequence of Moraxella porci CCUG 54912T type strain.</title>
        <authorList>
            <person name="Salva-Serra F."/>
            <person name="Engstrom-Jakobsson H."/>
            <person name="Thorell K."/>
            <person name="Jaen-Luchoro D."/>
            <person name="Gonzales-Siles L."/>
            <person name="Karlsson R."/>
            <person name="Yazdan S."/>
            <person name="Boulund F."/>
            <person name="Johnning A."/>
            <person name="Engstrand L."/>
            <person name="Kristiansson E."/>
            <person name="Moore E."/>
        </authorList>
    </citation>
    <scope>NUCLEOTIDE SEQUENCE [LARGE SCALE GENOMIC DNA]</scope>
    <source>
        <strain evidence="12 13">CCUG 54912</strain>
    </source>
</reference>
<keyword evidence="4" id="KW-0488">Methylation</keyword>
<evidence type="ECO:0000256" key="1">
    <source>
        <dbReference type="ARBA" id="ARBA00004377"/>
    </source>
</evidence>
<evidence type="ECO:0000256" key="10">
    <source>
        <dbReference type="ARBA" id="ARBA00030775"/>
    </source>
</evidence>
<dbReference type="AlphaFoldDB" id="A0A1T0CRW0"/>
<dbReference type="GO" id="GO:0015628">
    <property type="term" value="P:protein secretion by the type II secretion system"/>
    <property type="evidence" value="ECO:0007669"/>
    <property type="project" value="InterPro"/>
</dbReference>
<dbReference type="GO" id="GO:0015627">
    <property type="term" value="C:type II protein secretion system complex"/>
    <property type="evidence" value="ECO:0007669"/>
    <property type="project" value="InterPro"/>
</dbReference>
<accession>A0A1T0CRW0</accession>
<dbReference type="Pfam" id="PF12019">
    <property type="entry name" value="GspH"/>
    <property type="match status" value="1"/>
</dbReference>
<gene>
    <name evidence="12" type="ORF">B0681_05555</name>
</gene>
<dbReference type="Gene3D" id="3.55.40.10">
    <property type="entry name" value="minor pseudopilin epsh domain"/>
    <property type="match status" value="1"/>
</dbReference>
<organism evidence="12 13">
    <name type="scientific">Moraxella porci DSM 25326</name>
    <dbReference type="NCBI Taxonomy" id="573983"/>
    <lineage>
        <taxon>Bacteria</taxon>
        <taxon>Pseudomonadati</taxon>
        <taxon>Pseudomonadota</taxon>
        <taxon>Gammaproteobacteria</taxon>
        <taxon>Moraxellales</taxon>
        <taxon>Moraxellaceae</taxon>
        <taxon>Moraxella</taxon>
    </lineage>
</organism>
<dbReference type="GO" id="GO:0005886">
    <property type="term" value="C:plasma membrane"/>
    <property type="evidence" value="ECO:0007669"/>
    <property type="project" value="UniProtKB-SubCell"/>
</dbReference>
<evidence type="ECO:0000313" key="13">
    <source>
        <dbReference type="Proteomes" id="UP000190683"/>
    </source>
</evidence>
<keyword evidence="6" id="KW-0812">Transmembrane</keyword>
<dbReference type="STRING" id="573983.B0681_05555"/>
<evidence type="ECO:0000256" key="6">
    <source>
        <dbReference type="ARBA" id="ARBA00022692"/>
    </source>
</evidence>
<dbReference type="InterPro" id="IPR022346">
    <property type="entry name" value="T2SS_GspH"/>
</dbReference>
<feature type="domain" description="General secretion pathway GspH" evidence="11">
    <location>
        <begin position="35"/>
        <end position="152"/>
    </location>
</feature>
<evidence type="ECO:0000256" key="4">
    <source>
        <dbReference type="ARBA" id="ARBA00022481"/>
    </source>
</evidence>
<evidence type="ECO:0000256" key="5">
    <source>
        <dbReference type="ARBA" id="ARBA00022519"/>
    </source>
</evidence>
<keyword evidence="7" id="KW-1133">Transmembrane helix</keyword>
<keyword evidence="3" id="KW-1003">Cell membrane</keyword>
<comment type="caution">
    <text evidence="12">The sequence shown here is derived from an EMBL/GenBank/DDBJ whole genome shotgun (WGS) entry which is preliminary data.</text>
</comment>
<keyword evidence="13" id="KW-1185">Reference proteome</keyword>
<evidence type="ECO:0000256" key="2">
    <source>
        <dbReference type="ARBA" id="ARBA00021549"/>
    </source>
</evidence>
<dbReference type="SUPFAM" id="SSF54523">
    <property type="entry name" value="Pili subunits"/>
    <property type="match status" value="1"/>
</dbReference>
<dbReference type="EMBL" id="MUYV01000006">
    <property type="protein sequence ID" value="OOS25054.1"/>
    <property type="molecule type" value="Genomic_DNA"/>
</dbReference>
<dbReference type="Proteomes" id="UP000190683">
    <property type="component" value="Unassembled WGS sequence"/>
</dbReference>
<name>A0A1T0CRW0_9GAMM</name>
<comment type="similarity">
    <text evidence="9">Belongs to the GSP H family.</text>
</comment>
<evidence type="ECO:0000256" key="7">
    <source>
        <dbReference type="ARBA" id="ARBA00022989"/>
    </source>
</evidence>
<comment type="subcellular location">
    <subcellularLocation>
        <location evidence="1">Cell inner membrane</location>
        <topology evidence="1">Single-pass membrane protein</topology>
    </subcellularLocation>
</comment>
<keyword evidence="5" id="KW-0997">Cell inner membrane</keyword>
<evidence type="ECO:0000256" key="8">
    <source>
        <dbReference type="ARBA" id="ARBA00023136"/>
    </source>
</evidence>
<protein>
    <recommendedName>
        <fullName evidence="2">Type II secretion system protein H</fullName>
    </recommendedName>
    <alternativeName>
        <fullName evidence="10">General secretion pathway protein H</fullName>
    </alternativeName>
</protein>
<evidence type="ECO:0000256" key="9">
    <source>
        <dbReference type="ARBA" id="ARBA00025772"/>
    </source>
</evidence>
<sequence length="168" mass="18928">MIELLTVLGIIAVMAMIALPAYDRLMQRYESHSVARHIQEAIRRAKIEAALHQKDVIVCIVNDAGVCDRFGQNALMVFVDKNRNNRPDAADVMALNQPLQLQHGMLSMNVSLSRHYIKFMGDNAKPRGHIGNIRYCSHAKNSSLDHKMVINMHGLVRVERGDVENLNC</sequence>
<dbReference type="InterPro" id="IPR045584">
    <property type="entry name" value="Pilin-like"/>
</dbReference>
<proteinExistence type="inferred from homology"/>
<evidence type="ECO:0000313" key="12">
    <source>
        <dbReference type="EMBL" id="OOS25054.1"/>
    </source>
</evidence>
<keyword evidence="8" id="KW-0472">Membrane</keyword>
<evidence type="ECO:0000256" key="3">
    <source>
        <dbReference type="ARBA" id="ARBA00022475"/>
    </source>
</evidence>
<evidence type="ECO:0000259" key="11">
    <source>
        <dbReference type="Pfam" id="PF12019"/>
    </source>
</evidence>